<comment type="subcellular location">
    <subcellularLocation>
        <location evidence="1">Cytoplasm</location>
    </subcellularLocation>
</comment>
<evidence type="ECO:0000313" key="3">
    <source>
        <dbReference type="EMBL" id="ELV10113.1"/>
    </source>
</evidence>
<accession>L8Y1A9</accession>
<gene>
    <name evidence="3" type="ORF">TREES_T100019055</name>
</gene>
<proteinExistence type="predicted"/>
<dbReference type="PANTHER" id="PTHR45418:SF1">
    <property type="entry name" value="CANCER_TESTIS ANTIGEN 55"/>
    <property type="match status" value="1"/>
</dbReference>
<dbReference type="InParanoid" id="L8Y1A9"/>
<dbReference type="EMBL" id="KB368715">
    <property type="protein sequence ID" value="ELV10113.1"/>
    <property type="molecule type" value="Genomic_DNA"/>
</dbReference>
<dbReference type="STRING" id="246437.L8Y1A9"/>
<dbReference type="PANTHER" id="PTHR45418">
    <property type="entry name" value="CANCER/TESTIS ANTIGEN 55"/>
    <property type="match status" value="1"/>
</dbReference>
<sequence length="159" mass="17360">MLRLLRRATACFQRRVDYAQEQCPQHMGSLQGDTKLKTVQGVVTSFCSDHGLINESIHVKSGVMTGNTPLKVGQKVTATVEEDEISHGLKAIKVDTTSGYMPSKGDWLEVEYSIPPGTSNIRAHSVKPVSSGQMKEVSIVSLTGRNGVTDETIFSPWIL</sequence>
<dbReference type="GO" id="GO:0005737">
    <property type="term" value="C:cytoplasm"/>
    <property type="evidence" value="ECO:0007669"/>
    <property type="project" value="UniProtKB-SubCell"/>
</dbReference>
<protein>
    <submittedName>
        <fullName evidence="3">Uncharacterized protein</fullName>
    </submittedName>
</protein>
<reference evidence="4" key="1">
    <citation type="submission" date="2012-07" db="EMBL/GenBank/DDBJ databases">
        <title>Genome of the Chinese tree shrew, a rising model animal genetically related to primates.</title>
        <authorList>
            <person name="Zhang G."/>
            <person name="Fan Y."/>
            <person name="Yao Y."/>
            <person name="Huang Z."/>
        </authorList>
    </citation>
    <scope>NUCLEOTIDE SEQUENCE [LARGE SCALE GENOMIC DNA]</scope>
</reference>
<name>L8Y1A9_TUPCH</name>
<dbReference type="AlphaFoldDB" id="L8Y1A9"/>
<keyword evidence="4" id="KW-1185">Reference proteome</keyword>
<organism evidence="3 4">
    <name type="scientific">Tupaia chinensis</name>
    <name type="common">Chinese tree shrew</name>
    <name type="synonym">Tupaia belangeri chinensis</name>
    <dbReference type="NCBI Taxonomy" id="246437"/>
    <lineage>
        <taxon>Eukaryota</taxon>
        <taxon>Metazoa</taxon>
        <taxon>Chordata</taxon>
        <taxon>Craniata</taxon>
        <taxon>Vertebrata</taxon>
        <taxon>Euteleostomi</taxon>
        <taxon>Mammalia</taxon>
        <taxon>Eutheria</taxon>
        <taxon>Euarchontoglires</taxon>
        <taxon>Scandentia</taxon>
        <taxon>Tupaiidae</taxon>
        <taxon>Tupaia</taxon>
    </lineage>
</organism>
<evidence type="ECO:0000313" key="4">
    <source>
        <dbReference type="Proteomes" id="UP000011518"/>
    </source>
</evidence>
<dbReference type="Proteomes" id="UP000011518">
    <property type="component" value="Unassembled WGS sequence"/>
</dbReference>
<evidence type="ECO:0000256" key="2">
    <source>
        <dbReference type="ARBA" id="ARBA00022490"/>
    </source>
</evidence>
<reference evidence="4" key="2">
    <citation type="journal article" date="2013" name="Nat. Commun.">
        <title>Genome of the Chinese tree shrew.</title>
        <authorList>
            <person name="Fan Y."/>
            <person name="Huang Z.Y."/>
            <person name="Cao C.C."/>
            <person name="Chen C.S."/>
            <person name="Chen Y.X."/>
            <person name="Fan D.D."/>
            <person name="He J."/>
            <person name="Hou H.L."/>
            <person name="Hu L."/>
            <person name="Hu X.T."/>
            <person name="Jiang X.T."/>
            <person name="Lai R."/>
            <person name="Lang Y.S."/>
            <person name="Liang B."/>
            <person name="Liao S.G."/>
            <person name="Mu D."/>
            <person name="Ma Y.Y."/>
            <person name="Niu Y.Y."/>
            <person name="Sun X.Q."/>
            <person name="Xia J.Q."/>
            <person name="Xiao J."/>
            <person name="Xiong Z.Q."/>
            <person name="Xu L."/>
            <person name="Yang L."/>
            <person name="Zhang Y."/>
            <person name="Zhao W."/>
            <person name="Zhao X.D."/>
            <person name="Zheng Y.T."/>
            <person name="Zhou J.M."/>
            <person name="Zhu Y.B."/>
            <person name="Zhang G.J."/>
            <person name="Wang J."/>
            <person name="Yao Y.G."/>
        </authorList>
    </citation>
    <scope>NUCLEOTIDE SEQUENCE [LARGE SCALE GENOMIC DNA]</scope>
</reference>
<keyword evidence="2" id="KW-0963">Cytoplasm</keyword>
<evidence type="ECO:0000256" key="1">
    <source>
        <dbReference type="ARBA" id="ARBA00004496"/>
    </source>
</evidence>